<feature type="compositionally biased region" description="Acidic residues" evidence="4">
    <location>
        <begin position="20"/>
        <end position="35"/>
    </location>
</feature>
<evidence type="ECO:0000259" key="5">
    <source>
        <dbReference type="PROSITE" id="PS51192"/>
    </source>
</evidence>
<accession>A0A423TM91</accession>
<gene>
    <name evidence="6" type="ORF">C7M84_003800</name>
</gene>
<dbReference type="PROSITE" id="PS51192">
    <property type="entry name" value="HELICASE_ATP_BIND_1"/>
    <property type="match status" value="1"/>
</dbReference>
<feature type="domain" description="Helicase ATP-binding" evidence="5">
    <location>
        <begin position="120"/>
        <end position="288"/>
    </location>
</feature>
<dbReference type="InterPro" id="IPR027417">
    <property type="entry name" value="P-loop_NTPase"/>
</dbReference>
<organism evidence="6 7">
    <name type="scientific">Penaeus vannamei</name>
    <name type="common">Whiteleg shrimp</name>
    <name type="synonym">Litopenaeus vannamei</name>
    <dbReference type="NCBI Taxonomy" id="6689"/>
    <lineage>
        <taxon>Eukaryota</taxon>
        <taxon>Metazoa</taxon>
        <taxon>Ecdysozoa</taxon>
        <taxon>Arthropoda</taxon>
        <taxon>Crustacea</taxon>
        <taxon>Multicrustacea</taxon>
        <taxon>Malacostraca</taxon>
        <taxon>Eumalacostraca</taxon>
        <taxon>Eucarida</taxon>
        <taxon>Decapoda</taxon>
        <taxon>Dendrobranchiata</taxon>
        <taxon>Penaeoidea</taxon>
        <taxon>Penaeidae</taxon>
        <taxon>Penaeus</taxon>
    </lineage>
</organism>
<dbReference type="GO" id="GO:0016787">
    <property type="term" value="F:hydrolase activity"/>
    <property type="evidence" value="ECO:0007669"/>
    <property type="project" value="UniProtKB-KW"/>
</dbReference>
<name>A0A423TM91_PENVA</name>
<comment type="caution">
    <text evidence="6">The sequence shown here is derived from an EMBL/GenBank/DDBJ whole genome shotgun (WGS) entry which is preliminary data.</text>
</comment>
<dbReference type="InterPro" id="IPR004589">
    <property type="entry name" value="DNA_helicase_ATP-dep_RecQ"/>
</dbReference>
<reference evidence="6 7" key="1">
    <citation type="submission" date="2018-04" db="EMBL/GenBank/DDBJ databases">
        <authorList>
            <person name="Zhang X."/>
            <person name="Yuan J."/>
            <person name="Li F."/>
            <person name="Xiang J."/>
        </authorList>
    </citation>
    <scope>NUCLEOTIDE SEQUENCE [LARGE SCALE GENOMIC DNA]</scope>
    <source>
        <tissue evidence="6">Muscle</tissue>
    </source>
</reference>
<dbReference type="PANTHER" id="PTHR13710:SF120">
    <property type="entry name" value="BIFUNCTIONAL 3'-5' EXONUCLEASE_ATP-DEPENDENT HELICASE WRN"/>
    <property type="match status" value="1"/>
</dbReference>
<dbReference type="CDD" id="cd17920">
    <property type="entry name" value="DEXHc_RecQ"/>
    <property type="match status" value="1"/>
</dbReference>
<dbReference type="GO" id="GO:0005524">
    <property type="term" value="F:ATP binding"/>
    <property type="evidence" value="ECO:0007669"/>
    <property type="project" value="InterPro"/>
</dbReference>
<dbReference type="Gene3D" id="3.40.50.300">
    <property type="entry name" value="P-loop containing nucleotide triphosphate hydrolases"/>
    <property type="match status" value="2"/>
</dbReference>
<dbReference type="InterPro" id="IPR014001">
    <property type="entry name" value="Helicase_ATP-bd"/>
</dbReference>
<dbReference type="AlphaFoldDB" id="A0A423TM91"/>
<dbReference type="SUPFAM" id="SSF52540">
    <property type="entry name" value="P-loop containing nucleoside triphosphate hydrolases"/>
    <property type="match status" value="2"/>
</dbReference>
<dbReference type="GO" id="GO:0043138">
    <property type="term" value="F:3'-5' DNA helicase activity"/>
    <property type="evidence" value="ECO:0007669"/>
    <property type="project" value="TreeGrafter"/>
</dbReference>
<dbReference type="InterPro" id="IPR011545">
    <property type="entry name" value="DEAD/DEAH_box_helicase_dom"/>
</dbReference>
<dbReference type="OrthoDB" id="6372928at2759"/>
<dbReference type="EMBL" id="QCYY01001511">
    <property type="protein sequence ID" value="ROT77560.1"/>
    <property type="molecule type" value="Genomic_DNA"/>
</dbReference>
<proteinExistence type="inferred from homology"/>
<evidence type="ECO:0000256" key="3">
    <source>
        <dbReference type="ARBA" id="ARBA00022806"/>
    </source>
</evidence>
<dbReference type="GO" id="GO:0000724">
    <property type="term" value="P:double-strand break repair via homologous recombination"/>
    <property type="evidence" value="ECO:0007669"/>
    <property type="project" value="TreeGrafter"/>
</dbReference>
<dbReference type="SMART" id="SM00487">
    <property type="entry name" value="DEXDc"/>
    <property type="match status" value="1"/>
</dbReference>
<evidence type="ECO:0000256" key="2">
    <source>
        <dbReference type="ARBA" id="ARBA00022801"/>
    </source>
</evidence>
<dbReference type="GO" id="GO:0005737">
    <property type="term" value="C:cytoplasm"/>
    <property type="evidence" value="ECO:0007669"/>
    <property type="project" value="TreeGrafter"/>
</dbReference>
<feature type="region of interest" description="Disordered" evidence="4">
    <location>
        <begin position="1"/>
        <end position="61"/>
    </location>
</feature>
<dbReference type="GO" id="GO:0009378">
    <property type="term" value="F:four-way junction helicase activity"/>
    <property type="evidence" value="ECO:0007669"/>
    <property type="project" value="TreeGrafter"/>
</dbReference>
<sequence>MTTEADKEEVEAAMQAMMDDSFEEDLPEGWDEGGEDDHKDDFPDDDFPDDDFPDDEFPDQFPDDDFEGMDDKKGSALDCTTVYEEETLPSGIPPPSKHHLEMLQKAFGHASFRPMQWKIIHAVLQGLDNCVVMATGYGKSLCFQFPPVYTGGVAVVVSPLISLMQDQVLALQASNIGACYLGSAQKNKSEVYTEMFAGMYRIVYVTPEFIDACPDVLKTLNKRVGISLFAVDEAHCVSQWGHDFRHTYRRLGVLRTDFPKIPILAVTATATKTVREDICTSLGLRSPEITITSFDRPNLYLEVKNKVKGIVENLTPFLVKESYGRYTTDGPTIVYCPTKKSTEEVYQALAGLGVKCVKYHAGMTPLQRDEAHKQFMYDKVGKYFPFYII</sequence>
<dbReference type="NCBIfam" id="TIGR00614">
    <property type="entry name" value="recQ_fam"/>
    <property type="match status" value="1"/>
</dbReference>
<keyword evidence="3 6" id="KW-0347">Helicase</keyword>
<dbReference type="Pfam" id="PF00270">
    <property type="entry name" value="DEAD"/>
    <property type="match status" value="1"/>
</dbReference>
<dbReference type="GO" id="GO:0000723">
    <property type="term" value="P:telomere maintenance"/>
    <property type="evidence" value="ECO:0007669"/>
    <property type="project" value="TreeGrafter"/>
</dbReference>
<dbReference type="PANTHER" id="PTHR13710">
    <property type="entry name" value="DNA HELICASE RECQ FAMILY MEMBER"/>
    <property type="match status" value="1"/>
</dbReference>
<evidence type="ECO:0000256" key="1">
    <source>
        <dbReference type="ARBA" id="ARBA00005446"/>
    </source>
</evidence>
<dbReference type="GO" id="GO:0005654">
    <property type="term" value="C:nucleoplasm"/>
    <property type="evidence" value="ECO:0007669"/>
    <property type="project" value="TreeGrafter"/>
</dbReference>
<evidence type="ECO:0000313" key="7">
    <source>
        <dbReference type="Proteomes" id="UP000283509"/>
    </source>
</evidence>
<feature type="compositionally biased region" description="Acidic residues" evidence="4">
    <location>
        <begin position="42"/>
        <end position="61"/>
    </location>
</feature>
<dbReference type="STRING" id="6689.A0A423TM91"/>
<reference evidence="6 7" key="2">
    <citation type="submission" date="2019-01" db="EMBL/GenBank/DDBJ databases">
        <title>The decoding of complex shrimp genome reveals the adaptation for benthos swimmer, frequently molting mechanism and breeding impact on genome.</title>
        <authorList>
            <person name="Sun Y."/>
            <person name="Gao Y."/>
            <person name="Yu Y."/>
        </authorList>
    </citation>
    <scope>NUCLEOTIDE SEQUENCE [LARGE SCALE GENOMIC DNA]</scope>
    <source>
        <tissue evidence="6">Muscle</tissue>
    </source>
</reference>
<dbReference type="Proteomes" id="UP000283509">
    <property type="component" value="Unassembled WGS sequence"/>
</dbReference>
<keyword evidence="7" id="KW-1185">Reference proteome</keyword>
<keyword evidence="3 6" id="KW-0547">Nucleotide-binding</keyword>
<comment type="similarity">
    <text evidence="1">Belongs to the helicase family. RecQ subfamily.</text>
</comment>
<evidence type="ECO:0000256" key="4">
    <source>
        <dbReference type="SAM" id="MobiDB-lite"/>
    </source>
</evidence>
<keyword evidence="3 6" id="KW-0067">ATP-binding</keyword>
<dbReference type="GO" id="GO:0003676">
    <property type="term" value="F:nucleic acid binding"/>
    <property type="evidence" value="ECO:0007669"/>
    <property type="project" value="InterPro"/>
</dbReference>
<protein>
    <submittedName>
        <fullName evidence="6">Putative Werner syndrome ATP-dependent helicase-like</fullName>
    </submittedName>
</protein>
<dbReference type="GO" id="GO:0005694">
    <property type="term" value="C:chromosome"/>
    <property type="evidence" value="ECO:0007669"/>
    <property type="project" value="TreeGrafter"/>
</dbReference>
<dbReference type="FunFam" id="3.40.50.300:FF:000941">
    <property type="entry name" value="Werner syndrome RecQ like helicase"/>
    <property type="match status" value="1"/>
</dbReference>
<keyword evidence="2" id="KW-0378">Hydrolase</keyword>
<evidence type="ECO:0000313" key="6">
    <source>
        <dbReference type="EMBL" id="ROT77560.1"/>
    </source>
</evidence>
<feature type="compositionally biased region" description="Acidic residues" evidence="4">
    <location>
        <begin position="1"/>
        <end position="11"/>
    </location>
</feature>